<feature type="signal peptide" evidence="7">
    <location>
        <begin position="1"/>
        <end position="23"/>
    </location>
</feature>
<evidence type="ECO:0000259" key="8">
    <source>
        <dbReference type="PROSITE" id="PS51469"/>
    </source>
</evidence>
<feature type="compositionally biased region" description="Low complexity" evidence="6">
    <location>
        <begin position="281"/>
        <end position="295"/>
    </location>
</feature>
<evidence type="ECO:0000256" key="3">
    <source>
        <dbReference type="ARBA" id="ARBA00022989"/>
    </source>
</evidence>
<dbReference type="GO" id="GO:0034975">
    <property type="term" value="P:protein folding in endoplasmic reticulum"/>
    <property type="evidence" value="ECO:0007669"/>
    <property type="project" value="TreeGrafter"/>
</dbReference>
<accession>A0A507F853</accession>
<feature type="compositionally biased region" description="Polar residues" evidence="6">
    <location>
        <begin position="259"/>
        <end position="270"/>
    </location>
</feature>
<protein>
    <recommendedName>
        <fullName evidence="8">SUN domain-containing protein</fullName>
    </recommendedName>
</protein>
<feature type="chain" id="PRO_5021205702" description="SUN domain-containing protein" evidence="7">
    <location>
        <begin position="24"/>
        <end position="1193"/>
    </location>
</feature>
<dbReference type="GO" id="GO:0016020">
    <property type="term" value="C:membrane"/>
    <property type="evidence" value="ECO:0007669"/>
    <property type="project" value="InterPro"/>
</dbReference>
<gene>
    <name evidence="9" type="ORF">CcCBS67573_g06184</name>
</gene>
<feature type="compositionally biased region" description="Low complexity" evidence="6">
    <location>
        <begin position="1143"/>
        <end position="1154"/>
    </location>
</feature>
<evidence type="ECO:0000256" key="5">
    <source>
        <dbReference type="SAM" id="Coils"/>
    </source>
</evidence>
<evidence type="ECO:0000256" key="1">
    <source>
        <dbReference type="ARBA" id="ARBA00004308"/>
    </source>
</evidence>
<dbReference type="InterPro" id="IPR012919">
    <property type="entry name" value="SUN_dom"/>
</dbReference>
<feature type="region of interest" description="Disordered" evidence="6">
    <location>
        <begin position="748"/>
        <end position="781"/>
    </location>
</feature>
<comment type="caution">
    <text evidence="9">The sequence shown here is derived from an EMBL/GenBank/DDBJ whole genome shotgun (WGS) entry which is preliminary data.</text>
</comment>
<keyword evidence="5" id="KW-0175">Coiled coil</keyword>
<keyword evidence="4" id="KW-0472">Membrane</keyword>
<feature type="domain" description="SUN" evidence="8">
    <location>
        <begin position="362"/>
        <end position="571"/>
    </location>
</feature>
<feature type="region of interest" description="Disordered" evidence="6">
    <location>
        <begin position="667"/>
        <end position="711"/>
    </location>
</feature>
<dbReference type="PROSITE" id="PS51469">
    <property type="entry name" value="SUN"/>
    <property type="match status" value="1"/>
</dbReference>
<name>A0A507F853_9FUNG</name>
<evidence type="ECO:0000256" key="6">
    <source>
        <dbReference type="SAM" id="MobiDB-lite"/>
    </source>
</evidence>
<dbReference type="GO" id="GO:0005737">
    <property type="term" value="C:cytoplasm"/>
    <property type="evidence" value="ECO:0007669"/>
    <property type="project" value="TreeGrafter"/>
</dbReference>
<sequence>MRLIGLLCAVIAAAALEPPEITATTIDVDVNTPGHSDVSSQTIPQAMHADTQTLEPSESSTTLTSLKLNLPPLAHLSTTVSTSSHTVDTSVATPSGELDMLDAAKASSHSSISFVGAVAKAVAAIEDVIIGWPSHESIEHHSAEAKTAVTNPDGHDDLYTTFSPTLTAASDPSVTMCINSNASSALNFDHEDGDDGTDVKIIKDIMARTLENTLEEVALAVEHETINSTGSMPNMYQESTMYEVNATRSDSAEIAPSTDVGTTKTQTETAAPSAKEEDVTALASSAAETSVSSDSKVSANLEAPTTVEKKPDTFTETLVHTIQTTTESIQTKPRTLNTSNANPTAPPNPKNGEKRQPRSSKLVEPPSASTVPKMAPSKRKKKDDPYNQASFDCGALILATNKGASSTTSILNKSKDQYMLNRCKNVDPKAAASSYALSNNSGANGSPKRGVRGGNAANSVGSGAGANFVIIELCNTIKIDTLVLANFEYFSSTFKDFNVYITDQYPPKVDAPLGGWSLLGSFHAANVRDFQYFKVKEPLFFTRFVKIEFLTYFGNEYYCPLTQVKAFGKTEIEAFREEEIISMAAELAEQEEAAEETLRTIALRAVKEIDAAACIPGDVVCEEAAAAVAERFVLGDIVPGASGTAIFGTPGSSEENGSGILFGTGIGDVGGSEGVETTKTLTTGTSSTSTDTAAASPHSTEASSSSGMSPAENPQSYILSADYFRLFMENQDPTFQTLHLADNYSPVKEEGVGEHGTPVAASNSHAAPVPSPSSVPLGSSSQESIFKTISKRLTLLERNATLSYKYIEEQSRAYHAAFVRVEIARSDSIRKALGECNKTMTRVVRELAKDYEAAWGLLLRDLERQRKLSDSRIKDVEKSLEKLSERMTRQIFYEFILVILLVLILTRIFTPTPINGLSAESNVTPLGSPRGFRKRLSPYFARYATKPRQLDSAMDSDAYRRTASSRPQFRSLGVPSAEFAFMHEEEDEEEVRDELEDNQDAQLAVEEEAGEIQVQEDGTYSSSFAQRVPDEQESEGSDVDYASVSESYRFGVDSPPQVATELDFDGLGVPLVPMPAADLTNGTKVKQALQIDTSNSHTVEEVGRDKGENGNPGKGRVNAIIDSAPLDGSPSSAKSEPVTPHMSSSSRTNGNSNGVTLNSSLSPPGMNAMSKKKKKRRRSLAGLRLESLSETAK</sequence>
<feature type="compositionally biased region" description="Basic and acidic residues" evidence="6">
    <location>
        <begin position="1098"/>
        <end position="1108"/>
    </location>
</feature>
<feature type="region of interest" description="Disordered" evidence="6">
    <location>
        <begin position="1088"/>
        <end position="1193"/>
    </location>
</feature>
<feature type="compositionally biased region" description="Basic residues" evidence="6">
    <location>
        <begin position="1170"/>
        <end position="1179"/>
    </location>
</feature>
<dbReference type="EMBL" id="QEAP01000251">
    <property type="protein sequence ID" value="TPX71556.1"/>
    <property type="molecule type" value="Genomic_DNA"/>
</dbReference>
<feature type="compositionally biased region" description="Low complexity" evidence="6">
    <location>
        <begin position="677"/>
        <end position="706"/>
    </location>
</feature>
<dbReference type="Proteomes" id="UP000320333">
    <property type="component" value="Unassembled WGS sequence"/>
</dbReference>
<evidence type="ECO:0000313" key="10">
    <source>
        <dbReference type="Proteomes" id="UP000320333"/>
    </source>
</evidence>
<keyword evidence="2" id="KW-0812">Transmembrane</keyword>
<evidence type="ECO:0000256" key="7">
    <source>
        <dbReference type="SAM" id="SignalP"/>
    </source>
</evidence>
<dbReference type="InterPro" id="IPR045120">
    <property type="entry name" value="Suco/Slp1-like"/>
</dbReference>
<keyword evidence="3" id="KW-1133">Transmembrane helix</keyword>
<feature type="region of interest" description="Disordered" evidence="6">
    <location>
        <begin position="253"/>
        <end position="386"/>
    </location>
</feature>
<keyword evidence="10" id="KW-1185">Reference proteome</keyword>
<feature type="compositionally biased region" description="Polar residues" evidence="6">
    <location>
        <begin position="1088"/>
        <end position="1097"/>
    </location>
</feature>
<dbReference type="Pfam" id="PF07738">
    <property type="entry name" value="Sad1_UNC"/>
    <property type="match status" value="1"/>
</dbReference>
<dbReference type="PANTHER" id="PTHR12953">
    <property type="entry name" value="MEMBRANE PROTEIN CH1 RELATED"/>
    <property type="match status" value="1"/>
</dbReference>
<dbReference type="STRING" id="246404.A0A507F853"/>
<comment type="subcellular location">
    <subcellularLocation>
        <location evidence="1">Endomembrane system</location>
    </subcellularLocation>
</comment>
<feature type="coiled-coil region" evidence="5">
    <location>
        <begin position="859"/>
        <end position="886"/>
    </location>
</feature>
<feature type="compositionally biased region" description="Low complexity" evidence="6">
    <location>
        <begin position="758"/>
        <end position="781"/>
    </location>
</feature>
<proteinExistence type="predicted"/>
<organism evidence="9 10">
    <name type="scientific">Chytriomyces confervae</name>
    <dbReference type="NCBI Taxonomy" id="246404"/>
    <lineage>
        <taxon>Eukaryota</taxon>
        <taxon>Fungi</taxon>
        <taxon>Fungi incertae sedis</taxon>
        <taxon>Chytridiomycota</taxon>
        <taxon>Chytridiomycota incertae sedis</taxon>
        <taxon>Chytridiomycetes</taxon>
        <taxon>Chytridiales</taxon>
        <taxon>Chytriomycetaceae</taxon>
        <taxon>Chytriomyces</taxon>
    </lineage>
</organism>
<dbReference type="GO" id="GO:0012505">
    <property type="term" value="C:endomembrane system"/>
    <property type="evidence" value="ECO:0007669"/>
    <property type="project" value="UniProtKB-SubCell"/>
</dbReference>
<evidence type="ECO:0000313" key="9">
    <source>
        <dbReference type="EMBL" id="TPX71556.1"/>
    </source>
</evidence>
<evidence type="ECO:0000256" key="2">
    <source>
        <dbReference type="ARBA" id="ARBA00022692"/>
    </source>
</evidence>
<dbReference type="AlphaFoldDB" id="A0A507F853"/>
<dbReference type="OrthoDB" id="266334at2759"/>
<evidence type="ECO:0000256" key="4">
    <source>
        <dbReference type="ARBA" id="ARBA00023136"/>
    </source>
</evidence>
<reference evidence="9 10" key="1">
    <citation type="journal article" date="2019" name="Sci. Rep.">
        <title>Comparative genomics of chytrid fungi reveal insights into the obligate biotrophic and pathogenic lifestyle of Synchytrium endobioticum.</title>
        <authorList>
            <person name="van de Vossenberg B.T.L.H."/>
            <person name="Warris S."/>
            <person name="Nguyen H.D.T."/>
            <person name="van Gent-Pelzer M.P.E."/>
            <person name="Joly D.L."/>
            <person name="van de Geest H.C."/>
            <person name="Bonants P.J.M."/>
            <person name="Smith D.S."/>
            <person name="Levesque C.A."/>
            <person name="van der Lee T.A.J."/>
        </authorList>
    </citation>
    <scope>NUCLEOTIDE SEQUENCE [LARGE SCALE GENOMIC DNA]</scope>
    <source>
        <strain evidence="9 10">CBS 675.73</strain>
    </source>
</reference>
<feature type="compositionally biased region" description="Polar residues" evidence="6">
    <location>
        <begin position="314"/>
        <end position="336"/>
    </location>
</feature>
<dbReference type="PANTHER" id="PTHR12953:SF0">
    <property type="entry name" value="SUN DOMAIN-CONTAINING OSSIFICATION FACTOR"/>
    <property type="match status" value="1"/>
</dbReference>
<keyword evidence="7" id="KW-0732">Signal</keyword>